<keyword evidence="4" id="KW-1185">Reference proteome</keyword>
<evidence type="ECO:0000256" key="2">
    <source>
        <dbReference type="SAM" id="Phobius"/>
    </source>
</evidence>
<comment type="caution">
    <text evidence="3">The sequence shown here is derived from an EMBL/GenBank/DDBJ whole genome shotgun (WGS) entry which is preliminary data.</text>
</comment>
<gene>
    <name evidence="3" type="ORF">CEXT_8751</name>
</gene>
<proteinExistence type="predicted"/>
<feature type="transmembrane region" description="Helical" evidence="2">
    <location>
        <begin position="119"/>
        <end position="144"/>
    </location>
</feature>
<accession>A0AAV4PF90</accession>
<protein>
    <recommendedName>
        <fullName evidence="5">Rhomboid-like protein</fullName>
    </recommendedName>
</protein>
<name>A0AAV4PF90_CAEEX</name>
<evidence type="ECO:0000313" key="4">
    <source>
        <dbReference type="Proteomes" id="UP001054945"/>
    </source>
</evidence>
<dbReference type="Proteomes" id="UP001054945">
    <property type="component" value="Unassembled WGS sequence"/>
</dbReference>
<feature type="compositionally biased region" description="Polar residues" evidence="1">
    <location>
        <begin position="14"/>
        <end position="27"/>
    </location>
</feature>
<sequence>MREKKEINNKYQKRSSSIKGTTSTSPKTLLGRRRMSHTSMTNALSGGIRGQGWTETSPSQEKNMWAGNLICHIIPYNRDDVTDIRNVAKYNPFLATTTSFILVELDRHFSRLPELLRSFFFFFLHSVNNIGGSLFGIICGYVLMEENFHEIFF</sequence>
<feature type="region of interest" description="Disordered" evidence="1">
    <location>
        <begin position="1"/>
        <end position="33"/>
    </location>
</feature>
<evidence type="ECO:0000313" key="3">
    <source>
        <dbReference type="EMBL" id="GIX95299.1"/>
    </source>
</evidence>
<evidence type="ECO:0008006" key="5">
    <source>
        <dbReference type="Google" id="ProtNLM"/>
    </source>
</evidence>
<dbReference type="EMBL" id="BPLR01004489">
    <property type="protein sequence ID" value="GIX95299.1"/>
    <property type="molecule type" value="Genomic_DNA"/>
</dbReference>
<dbReference type="AlphaFoldDB" id="A0AAV4PF90"/>
<keyword evidence="2" id="KW-0472">Membrane</keyword>
<keyword evidence="2" id="KW-0812">Transmembrane</keyword>
<keyword evidence="2" id="KW-1133">Transmembrane helix</keyword>
<organism evidence="3 4">
    <name type="scientific">Caerostris extrusa</name>
    <name type="common">Bark spider</name>
    <name type="synonym">Caerostris bankana</name>
    <dbReference type="NCBI Taxonomy" id="172846"/>
    <lineage>
        <taxon>Eukaryota</taxon>
        <taxon>Metazoa</taxon>
        <taxon>Ecdysozoa</taxon>
        <taxon>Arthropoda</taxon>
        <taxon>Chelicerata</taxon>
        <taxon>Arachnida</taxon>
        <taxon>Araneae</taxon>
        <taxon>Araneomorphae</taxon>
        <taxon>Entelegynae</taxon>
        <taxon>Araneoidea</taxon>
        <taxon>Araneidae</taxon>
        <taxon>Caerostris</taxon>
    </lineage>
</organism>
<evidence type="ECO:0000256" key="1">
    <source>
        <dbReference type="SAM" id="MobiDB-lite"/>
    </source>
</evidence>
<reference evidence="3 4" key="1">
    <citation type="submission" date="2021-06" db="EMBL/GenBank/DDBJ databases">
        <title>Caerostris extrusa draft genome.</title>
        <authorList>
            <person name="Kono N."/>
            <person name="Arakawa K."/>
        </authorList>
    </citation>
    <scope>NUCLEOTIDE SEQUENCE [LARGE SCALE GENOMIC DNA]</scope>
</reference>